<feature type="compositionally biased region" description="Basic and acidic residues" evidence="1">
    <location>
        <begin position="179"/>
        <end position="198"/>
    </location>
</feature>
<feature type="region of interest" description="Disordered" evidence="1">
    <location>
        <begin position="139"/>
        <end position="198"/>
    </location>
</feature>
<gene>
    <name evidence="2" type="ORF">ANN_09415</name>
</gene>
<sequence length="198" mass="22491">MRKYDSILKALSSLENAYIFLERTLLTNSVLFIICGLGSVWRTVGTSLIEEKENAQRQEQTQVQDMIIDIVDENPRLSTRRIAALLDVNHMKSPVRGGHGLGLSSQAGHSSVLIVLPGIERCALKPTTLQISCELTLNSPTTYDRDHKDHYCDKNYENDNDKDKDNDEDKDKDDDEDHDMGHEHHENVHERGHDIGTR</sequence>
<keyword evidence="3" id="KW-1185">Reference proteome</keyword>
<dbReference type="EMBL" id="JAJSOF020000005">
    <property type="protein sequence ID" value="KAJ4447408.1"/>
    <property type="molecule type" value="Genomic_DNA"/>
</dbReference>
<name>A0ABQ8TNH2_PERAM</name>
<comment type="caution">
    <text evidence="2">The sequence shown here is derived from an EMBL/GenBank/DDBJ whole genome shotgun (WGS) entry which is preliminary data.</text>
</comment>
<proteinExistence type="predicted"/>
<evidence type="ECO:0000256" key="1">
    <source>
        <dbReference type="SAM" id="MobiDB-lite"/>
    </source>
</evidence>
<reference evidence="2 3" key="1">
    <citation type="journal article" date="2022" name="Allergy">
        <title>Genome assembly and annotation of Periplaneta americana reveal a comprehensive cockroach allergen profile.</title>
        <authorList>
            <person name="Wang L."/>
            <person name="Xiong Q."/>
            <person name="Saelim N."/>
            <person name="Wang L."/>
            <person name="Nong W."/>
            <person name="Wan A.T."/>
            <person name="Shi M."/>
            <person name="Liu X."/>
            <person name="Cao Q."/>
            <person name="Hui J.H.L."/>
            <person name="Sookrung N."/>
            <person name="Leung T.F."/>
            <person name="Tungtrongchitr A."/>
            <person name="Tsui S.K.W."/>
        </authorList>
    </citation>
    <scope>NUCLEOTIDE SEQUENCE [LARGE SCALE GENOMIC DNA]</scope>
    <source>
        <strain evidence="2">PWHHKU_190912</strain>
    </source>
</reference>
<accession>A0ABQ8TNH2</accession>
<evidence type="ECO:0000313" key="3">
    <source>
        <dbReference type="Proteomes" id="UP001148838"/>
    </source>
</evidence>
<evidence type="ECO:0000313" key="2">
    <source>
        <dbReference type="EMBL" id="KAJ4447408.1"/>
    </source>
</evidence>
<dbReference type="Proteomes" id="UP001148838">
    <property type="component" value="Unassembled WGS sequence"/>
</dbReference>
<feature type="compositionally biased region" description="Basic and acidic residues" evidence="1">
    <location>
        <begin position="143"/>
        <end position="169"/>
    </location>
</feature>
<protein>
    <submittedName>
        <fullName evidence="2">Uncharacterized protein</fullName>
    </submittedName>
</protein>
<organism evidence="2 3">
    <name type="scientific">Periplaneta americana</name>
    <name type="common">American cockroach</name>
    <name type="synonym">Blatta americana</name>
    <dbReference type="NCBI Taxonomy" id="6978"/>
    <lineage>
        <taxon>Eukaryota</taxon>
        <taxon>Metazoa</taxon>
        <taxon>Ecdysozoa</taxon>
        <taxon>Arthropoda</taxon>
        <taxon>Hexapoda</taxon>
        <taxon>Insecta</taxon>
        <taxon>Pterygota</taxon>
        <taxon>Neoptera</taxon>
        <taxon>Polyneoptera</taxon>
        <taxon>Dictyoptera</taxon>
        <taxon>Blattodea</taxon>
        <taxon>Blattoidea</taxon>
        <taxon>Blattidae</taxon>
        <taxon>Blattinae</taxon>
        <taxon>Periplaneta</taxon>
    </lineage>
</organism>